<feature type="domain" description="Methyltransferase FkbM" evidence="2">
    <location>
        <begin position="29"/>
        <end position="193"/>
    </location>
</feature>
<protein>
    <submittedName>
        <fullName evidence="3">FkbM family methyltransferase</fullName>
    </submittedName>
</protein>
<dbReference type="InterPro" id="IPR006342">
    <property type="entry name" value="FkbM_mtfrase"/>
</dbReference>
<accession>A0ABU8VDI2</accession>
<dbReference type="Gene3D" id="3.40.50.150">
    <property type="entry name" value="Vaccinia Virus protein VP39"/>
    <property type="match status" value="1"/>
</dbReference>
<keyword evidence="3" id="KW-0489">Methyltransferase</keyword>
<keyword evidence="1" id="KW-0175">Coiled coil</keyword>
<reference evidence="3 4" key="1">
    <citation type="submission" date="2024-03" db="EMBL/GenBank/DDBJ databases">
        <title>Novel species of the genus Variovorax.</title>
        <authorList>
            <person name="Liu Q."/>
            <person name="Xin Y.-H."/>
        </authorList>
    </citation>
    <scope>NUCLEOTIDE SEQUENCE [LARGE SCALE GENOMIC DNA]</scope>
    <source>
        <strain evidence="3 4">KACC 18899</strain>
    </source>
</reference>
<dbReference type="GO" id="GO:0032259">
    <property type="term" value="P:methylation"/>
    <property type="evidence" value="ECO:0007669"/>
    <property type="project" value="UniProtKB-KW"/>
</dbReference>
<dbReference type="Proteomes" id="UP001365846">
    <property type="component" value="Unassembled WGS sequence"/>
</dbReference>
<dbReference type="GO" id="GO:0008168">
    <property type="term" value="F:methyltransferase activity"/>
    <property type="evidence" value="ECO:0007669"/>
    <property type="project" value="UniProtKB-KW"/>
</dbReference>
<dbReference type="PANTHER" id="PTHR36973">
    <property type="entry name" value="SLL1456 PROTEIN-RELATED"/>
    <property type="match status" value="1"/>
</dbReference>
<sequence length="360" mass="40666">MSFVSYAQNFEDVMLWRALRHVQGGFYIDIGAQSPDLDSVTRAFSESGWRGINVEPHPGYYAELVNRRPRDINLRCALGEALGTATINLVGATGLSTLDKSIADRHFDAGHGIEQIEVEVETLSGVWDRHVPSGQPVHFLKVDVEGFELQVLRGNDWTRHRPWIVVVEATLPNSQTESFSEWEPHLTSAQFEFAYADGLNRYYVAQEQAQLRNAFRYPPNVFDNFVVAPLESARHELRRLESTLASTTTRVSGLESSLQTSQDELSRSQSQLAVRDLRLQEIEACLDQVTVRAETAESGLRDARNDIGRMQSSLMDARNEIGRLQSELGELRNSRSWRLTAPLRLVGRHLRRFVSDSSAR</sequence>
<keyword evidence="4" id="KW-1185">Reference proteome</keyword>
<dbReference type="SUPFAM" id="SSF53335">
    <property type="entry name" value="S-adenosyl-L-methionine-dependent methyltransferases"/>
    <property type="match status" value="1"/>
</dbReference>
<evidence type="ECO:0000256" key="1">
    <source>
        <dbReference type="SAM" id="Coils"/>
    </source>
</evidence>
<comment type="caution">
    <text evidence="3">The sequence shown here is derived from an EMBL/GenBank/DDBJ whole genome shotgun (WGS) entry which is preliminary data.</text>
</comment>
<dbReference type="Pfam" id="PF05050">
    <property type="entry name" value="Methyltransf_21"/>
    <property type="match status" value="1"/>
</dbReference>
<organism evidence="3 4">
    <name type="scientific">Variovorax ureilyticus</name>
    <dbReference type="NCBI Taxonomy" id="1836198"/>
    <lineage>
        <taxon>Bacteria</taxon>
        <taxon>Pseudomonadati</taxon>
        <taxon>Pseudomonadota</taxon>
        <taxon>Betaproteobacteria</taxon>
        <taxon>Burkholderiales</taxon>
        <taxon>Comamonadaceae</taxon>
        <taxon>Variovorax</taxon>
    </lineage>
</organism>
<dbReference type="InterPro" id="IPR053188">
    <property type="entry name" value="FkbM_Methyltransferase"/>
</dbReference>
<feature type="coiled-coil region" evidence="1">
    <location>
        <begin position="300"/>
        <end position="334"/>
    </location>
</feature>
<evidence type="ECO:0000259" key="2">
    <source>
        <dbReference type="Pfam" id="PF05050"/>
    </source>
</evidence>
<dbReference type="PANTHER" id="PTHR36973:SF4">
    <property type="entry name" value="NODULATION PROTEIN"/>
    <property type="match status" value="1"/>
</dbReference>
<evidence type="ECO:0000313" key="4">
    <source>
        <dbReference type="Proteomes" id="UP001365846"/>
    </source>
</evidence>
<dbReference type="EMBL" id="JBBKZU010000004">
    <property type="protein sequence ID" value="MEJ8811733.1"/>
    <property type="molecule type" value="Genomic_DNA"/>
</dbReference>
<dbReference type="SUPFAM" id="SSF57997">
    <property type="entry name" value="Tropomyosin"/>
    <property type="match status" value="1"/>
</dbReference>
<name>A0ABU8VDI2_9BURK</name>
<dbReference type="InterPro" id="IPR029063">
    <property type="entry name" value="SAM-dependent_MTases_sf"/>
</dbReference>
<evidence type="ECO:0000313" key="3">
    <source>
        <dbReference type="EMBL" id="MEJ8811733.1"/>
    </source>
</evidence>
<keyword evidence="3" id="KW-0808">Transferase</keyword>
<gene>
    <name evidence="3" type="ORF">WKW77_11700</name>
</gene>
<dbReference type="RefSeq" id="WP_340357004.1">
    <property type="nucleotide sequence ID" value="NZ_JBBKZU010000004.1"/>
</dbReference>
<proteinExistence type="predicted"/>
<dbReference type="NCBIfam" id="TIGR01444">
    <property type="entry name" value="fkbM_fam"/>
    <property type="match status" value="1"/>
</dbReference>
<dbReference type="Gene3D" id="1.10.287.1490">
    <property type="match status" value="1"/>
</dbReference>